<dbReference type="Pfam" id="PF00401">
    <property type="entry name" value="ATP-synt_DE"/>
    <property type="match status" value="1"/>
</dbReference>
<evidence type="ECO:0000256" key="8">
    <source>
        <dbReference type="ARBA" id="ARBA00023136"/>
    </source>
</evidence>
<dbReference type="GO" id="GO:0045259">
    <property type="term" value="C:proton-transporting ATP synthase complex"/>
    <property type="evidence" value="ECO:0007669"/>
    <property type="project" value="UniProtKB-KW"/>
</dbReference>
<gene>
    <name evidence="11" type="primary">atpC</name>
    <name evidence="15" type="ORF">SAMN00808754_3271</name>
</gene>
<dbReference type="FunFam" id="1.20.5.440:FF:000001">
    <property type="entry name" value="ATP synthase epsilon chain"/>
    <property type="match status" value="1"/>
</dbReference>
<keyword evidence="16" id="KW-1185">Reference proteome</keyword>
<dbReference type="CDD" id="cd12152">
    <property type="entry name" value="F1-ATPase_delta"/>
    <property type="match status" value="1"/>
</dbReference>
<dbReference type="Proteomes" id="UP000192569">
    <property type="component" value="Chromosome I"/>
</dbReference>
<evidence type="ECO:0000256" key="12">
    <source>
        <dbReference type="RuleBase" id="RU003656"/>
    </source>
</evidence>
<evidence type="ECO:0000256" key="11">
    <source>
        <dbReference type="HAMAP-Rule" id="MF_00530"/>
    </source>
</evidence>
<keyword evidence="9 11" id="KW-0139">CF(1)</keyword>
<dbReference type="GO" id="GO:0046933">
    <property type="term" value="F:proton-transporting ATP synthase activity, rotational mechanism"/>
    <property type="evidence" value="ECO:0007669"/>
    <property type="project" value="UniProtKB-UniRule"/>
</dbReference>
<comment type="subunit">
    <text evidence="11 12">F-type ATPases have 2 components, CF(1) - the catalytic core - and CF(0) - the membrane proton channel. CF(1) has five subunits: alpha(3), beta(3), gamma(1), delta(1), epsilon(1). CF(0) has three main subunits: a, b and c.</text>
</comment>
<dbReference type="EMBL" id="LT838272">
    <property type="protein sequence ID" value="SMC00084.1"/>
    <property type="molecule type" value="Genomic_DNA"/>
</dbReference>
<evidence type="ECO:0000313" key="15">
    <source>
        <dbReference type="EMBL" id="SMC00084.1"/>
    </source>
</evidence>
<accession>A0A1W1W4T5</accession>
<dbReference type="SUPFAM" id="SSF51344">
    <property type="entry name" value="Epsilon subunit of F1F0-ATP synthase N-terminal domain"/>
    <property type="match status" value="1"/>
</dbReference>
<protein>
    <recommendedName>
        <fullName evidence="11">ATP synthase epsilon chain</fullName>
    </recommendedName>
    <alternativeName>
        <fullName evidence="11">ATP synthase F1 sector epsilon subunit</fullName>
    </alternativeName>
    <alternativeName>
        <fullName evidence="11">F-ATPase epsilon subunit</fullName>
    </alternativeName>
</protein>
<dbReference type="InterPro" id="IPR001469">
    <property type="entry name" value="ATP_synth_F1_dsu/esu"/>
</dbReference>
<feature type="domain" description="ATP synthase F1 complex delta/epsilon subunit N-terminal" evidence="14">
    <location>
        <begin position="13"/>
        <end position="91"/>
    </location>
</feature>
<dbReference type="Gene3D" id="2.60.15.10">
    <property type="entry name" value="F0F1 ATP synthase delta/epsilon subunit, N-terminal"/>
    <property type="match status" value="1"/>
</dbReference>
<proteinExistence type="inferred from homology"/>
<evidence type="ECO:0000259" key="14">
    <source>
        <dbReference type="Pfam" id="PF02823"/>
    </source>
</evidence>
<evidence type="ECO:0000256" key="10">
    <source>
        <dbReference type="ARBA" id="ARBA00023310"/>
    </source>
</evidence>
<dbReference type="PANTHER" id="PTHR13822">
    <property type="entry name" value="ATP SYNTHASE DELTA/EPSILON CHAIN"/>
    <property type="match status" value="1"/>
</dbReference>
<dbReference type="OrthoDB" id="9804110at2"/>
<evidence type="ECO:0000313" key="16">
    <source>
        <dbReference type="Proteomes" id="UP000192569"/>
    </source>
</evidence>
<dbReference type="PANTHER" id="PTHR13822:SF10">
    <property type="entry name" value="ATP SYNTHASE EPSILON CHAIN, CHLOROPLASTIC"/>
    <property type="match status" value="1"/>
</dbReference>
<evidence type="ECO:0000256" key="2">
    <source>
        <dbReference type="ARBA" id="ARBA00004202"/>
    </source>
</evidence>
<dbReference type="Pfam" id="PF02823">
    <property type="entry name" value="ATP-synt_DE_N"/>
    <property type="match status" value="1"/>
</dbReference>
<feature type="domain" description="ATP synthase epsilon subunit C-terminal" evidence="13">
    <location>
        <begin position="95"/>
        <end position="140"/>
    </location>
</feature>
<comment type="subcellular location">
    <subcellularLocation>
        <location evidence="2 11">Cell membrane</location>
        <topology evidence="2 11">Peripheral membrane protein</topology>
    </subcellularLocation>
</comment>
<keyword evidence="7 11" id="KW-0406">Ion transport</keyword>
<name>A0A1W1W4T5_9FIRM</name>
<keyword evidence="8 11" id="KW-0472">Membrane</keyword>
<dbReference type="InterPro" id="IPR036794">
    <property type="entry name" value="ATP_F1_dsu/esu_C_sf"/>
</dbReference>
<sequence length="143" mass="15560">MVEEGKGTSGRTLRLEVVTPERIVLSTQVDSLILPGALGYLGVLPGHAPLVTHLTPGVVFYRYRGEEKRLAVSGGLVEITGDQVLLLADTAEKAEEIDVERAWRAKERAEQRLKERPPGLDIARAESALKRAIARLKAAGQLN</sequence>
<evidence type="ECO:0000256" key="1">
    <source>
        <dbReference type="ARBA" id="ARBA00003543"/>
    </source>
</evidence>
<evidence type="ECO:0000256" key="3">
    <source>
        <dbReference type="ARBA" id="ARBA00005712"/>
    </source>
</evidence>
<evidence type="ECO:0000256" key="7">
    <source>
        <dbReference type="ARBA" id="ARBA00023065"/>
    </source>
</evidence>
<dbReference type="InterPro" id="IPR020546">
    <property type="entry name" value="ATP_synth_F1_dsu/esu_N"/>
</dbReference>
<dbReference type="Gene3D" id="1.20.5.440">
    <property type="entry name" value="ATP synthase delta/epsilon subunit, C-terminal domain"/>
    <property type="match status" value="1"/>
</dbReference>
<keyword evidence="5 11" id="KW-1003">Cell membrane</keyword>
<comment type="similarity">
    <text evidence="3 11 12">Belongs to the ATPase epsilon chain family.</text>
</comment>
<dbReference type="InterPro" id="IPR036771">
    <property type="entry name" value="ATPsynth_dsu/esu_N"/>
</dbReference>
<keyword evidence="4 11" id="KW-0813">Transport</keyword>
<evidence type="ECO:0000256" key="5">
    <source>
        <dbReference type="ARBA" id="ARBA00022475"/>
    </source>
</evidence>
<dbReference type="STRING" id="698762.SAMN00808754_3271"/>
<dbReference type="HAMAP" id="MF_00530">
    <property type="entry name" value="ATP_synth_epsil_bac"/>
    <property type="match status" value="1"/>
</dbReference>
<evidence type="ECO:0000259" key="13">
    <source>
        <dbReference type="Pfam" id="PF00401"/>
    </source>
</evidence>
<comment type="function">
    <text evidence="1 11">Produces ATP from ADP in the presence of a proton gradient across the membrane.</text>
</comment>
<evidence type="ECO:0000256" key="6">
    <source>
        <dbReference type="ARBA" id="ARBA00022781"/>
    </source>
</evidence>
<dbReference type="NCBIfam" id="NF009980">
    <property type="entry name" value="PRK13446.1"/>
    <property type="match status" value="1"/>
</dbReference>
<evidence type="ECO:0000256" key="9">
    <source>
        <dbReference type="ARBA" id="ARBA00023196"/>
    </source>
</evidence>
<dbReference type="RefSeq" id="WP_084666909.1">
    <property type="nucleotide sequence ID" value="NZ_LT838272.1"/>
</dbReference>
<keyword evidence="10 11" id="KW-0066">ATP synthesis</keyword>
<dbReference type="SUPFAM" id="SSF46604">
    <property type="entry name" value="Epsilon subunit of F1F0-ATP synthase C-terminal domain"/>
    <property type="match status" value="1"/>
</dbReference>
<organism evidence="15 16">
    <name type="scientific">Thermanaeromonas toyohensis ToBE</name>
    <dbReference type="NCBI Taxonomy" id="698762"/>
    <lineage>
        <taxon>Bacteria</taxon>
        <taxon>Bacillati</taxon>
        <taxon>Bacillota</taxon>
        <taxon>Clostridia</taxon>
        <taxon>Neomoorellales</taxon>
        <taxon>Neomoorellaceae</taxon>
        <taxon>Thermanaeromonas</taxon>
    </lineage>
</organism>
<dbReference type="NCBIfam" id="TIGR01216">
    <property type="entry name" value="ATP_synt_epsi"/>
    <property type="match status" value="1"/>
</dbReference>
<evidence type="ECO:0000256" key="4">
    <source>
        <dbReference type="ARBA" id="ARBA00022448"/>
    </source>
</evidence>
<dbReference type="AlphaFoldDB" id="A0A1W1W4T5"/>
<reference evidence="15 16" key="1">
    <citation type="submission" date="2017-04" db="EMBL/GenBank/DDBJ databases">
        <authorList>
            <person name="Afonso C.L."/>
            <person name="Miller P.J."/>
            <person name="Scott M.A."/>
            <person name="Spackman E."/>
            <person name="Goraichik I."/>
            <person name="Dimitrov K.M."/>
            <person name="Suarez D.L."/>
            <person name="Swayne D.E."/>
        </authorList>
    </citation>
    <scope>NUCLEOTIDE SEQUENCE [LARGE SCALE GENOMIC DNA]</scope>
    <source>
        <strain evidence="15 16">ToBE</strain>
    </source>
</reference>
<dbReference type="GO" id="GO:0005524">
    <property type="term" value="F:ATP binding"/>
    <property type="evidence" value="ECO:0007669"/>
    <property type="project" value="UniProtKB-UniRule"/>
</dbReference>
<dbReference type="GO" id="GO:0005886">
    <property type="term" value="C:plasma membrane"/>
    <property type="evidence" value="ECO:0007669"/>
    <property type="project" value="UniProtKB-SubCell"/>
</dbReference>
<keyword evidence="6 11" id="KW-0375">Hydrogen ion transport</keyword>
<dbReference type="InterPro" id="IPR020547">
    <property type="entry name" value="ATP_synth_F1_esu_C"/>
</dbReference>